<dbReference type="GeneID" id="8106398"/>
<gene>
    <name evidence="2" type="ORF">TSTA_016250</name>
</gene>
<sequence>MQTADDADDTDDADDADSADSADSPDSANSFDASNGPGLHYRNGKRNMDVKDLMVDIGDEAPLKEFQALFMEHALEKELALQTLF</sequence>
<dbReference type="OrthoDB" id="3540486at2759"/>
<dbReference type="InParanoid" id="B8MEB9"/>
<protein>
    <submittedName>
        <fullName evidence="2">Uncharacterized protein</fullName>
    </submittedName>
</protein>
<name>B8MEB9_TALSN</name>
<dbReference type="VEuPathDB" id="FungiDB:TSTA_016250"/>
<dbReference type="EMBL" id="EQ962656">
    <property type="protein sequence ID" value="EED16546.1"/>
    <property type="molecule type" value="Genomic_DNA"/>
</dbReference>
<feature type="region of interest" description="Disordered" evidence="1">
    <location>
        <begin position="1"/>
        <end position="45"/>
    </location>
</feature>
<accession>B8MEB9</accession>
<feature type="compositionally biased region" description="Low complexity" evidence="1">
    <location>
        <begin position="21"/>
        <end position="34"/>
    </location>
</feature>
<evidence type="ECO:0000256" key="1">
    <source>
        <dbReference type="SAM" id="MobiDB-lite"/>
    </source>
</evidence>
<reference evidence="3" key="1">
    <citation type="journal article" date="2015" name="Genome Announc.">
        <title>Genome sequence of the AIDS-associated pathogen Penicillium marneffei (ATCC18224) and its near taxonomic relative Talaromyces stipitatus (ATCC10500).</title>
        <authorList>
            <person name="Nierman W.C."/>
            <person name="Fedorova-Abrams N.D."/>
            <person name="Andrianopoulos A."/>
        </authorList>
    </citation>
    <scope>NUCLEOTIDE SEQUENCE [LARGE SCALE GENOMIC DNA]</scope>
    <source>
        <strain evidence="3">ATCC 10500 / CBS 375.48 / QM 6759 / NRRL 1006</strain>
    </source>
</reference>
<feature type="compositionally biased region" description="Acidic residues" evidence="1">
    <location>
        <begin position="1"/>
        <end position="20"/>
    </location>
</feature>
<organism evidence="2 3">
    <name type="scientific">Talaromyces stipitatus (strain ATCC 10500 / CBS 375.48 / QM 6759 / NRRL 1006)</name>
    <name type="common">Penicillium stipitatum</name>
    <dbReference type="NCBI Taxonomy" id="441959"/>
    <lineage>
        <taxon>Eukaryota</taxon>
        <taxon>Fungi</taxon>
        <taxon>Dikarya</taxon>
        <taxon>Ascomycota</taxon>
        <taxon>Pezizomycotina</taxon>
        <taxon>Eurotiomycetes</taxon>
        <taxon>Eurotiomycetidae</taxon>
        <taxon>Eurotiales</taxon>
        <taxon>Trichocomaceae</taxon>
        <taxon>Talaromyces</taxon>
        <taxon>Talaromyces sect. Talaromyces</taxon>
    </lineage>
</organism>
<keyword evidence="3" id="KW-1185">Reference proteome</keyword>
<dbReference type="AlphaFoldDB" id="B8MEB9"/>
<evidence type="ECO:0000313" key="3">
    <source>
        <dbReference type="Proteomes" id="UP000001745"/>
    </source>
</evidence>
<dbReference type="RefSeq" id="XP_002483780.1">
    <property type="nucleotide sequence ID" value="XM_002483735.1"/>
</dbReference>
<dbReference type="Proteomes" id="UP000001745">
    <property type="component" value="Unassembled WGS sequence"/>
</dbReference>
<evidence type="ECO:0000313" key="2">
    <source>
        <dbReference type="EMBL" id="EED16546.1"/>
    </source>
</evidence>
<dbReference type="HOGENOM" id="CLU_2514170_0_0_1"/>
<proteinExistence type="predicted"/>